<dbReference type="Proteomes" id="UP000683360">
    <property type="component" value="Unassembled WGS sequence"/>
</dbReference>
<name>A0A8S3US96_MYTED</name>
<dbReference type="EMBL" id="CAJPWZ010002726">
    <property type="protein sequence ID" value="CAG2244073.1"/>
    <property type="molecule type" value="Genomic_DNA"/>
</dbReference>
<protein>
    <submittedName>
        <fullName evidence="1">Uncharacterized protein</fullName>
    </submittedName>
</protein>
<evidence type="ECO:0000313" key="2">
    <source>
        <dbReference type="Proteomes" id="UP000683360"/>
    </source>
</evidence>
<evidence type="ECO:0000313" key="1">
    <source>
        <dbReference type="EMBL" id="CAG2244073.1"/>
    </source>
</evidence>
<organism evidence="1 2">
    <name type="scientific">Mytilus edulis</name>
    <name type="common">Blue mussel</name>
    <dbReference type="NCBI Taxonomy" id="6550"/>
    <lineage>
        <taxon>Eukaryota</taxon>
        <taxon>Metazoa</taxon>
        <taxon>Spiralia</taxon>
        <taxon>Lophotrochozoa</taxon>
        <taxon>Mollusca</taxon>
        <taxon>Bivalvia</taxon>
        <taxon>Autobranchia</taxon>
        <taxon>Pteriomorphia</taxon>
        <taxon>Mytilida</taxon>
        <taxon>Mytiloidea</taxon>
        <taxon>Mytilidae</taxon>
        <taxon>Mytilinae</taxon>
        <taxon>Mytilus</taxon>
    </lineage>
</organism>
<comment type="caution">
    <text evidence="1">The sequence shown here is derived from an EMBL/GenBank/DDBJ whole genome shotgun (WGS) entry which is preliminary data.</text>
</comment>
<keyword evidence="2" id="KW-1185">Reference proteome</keyword>
<reference evidence="1" key="1">
    <citation type="submission" date="2021-03" db="EMBL/GenBank/DDBJ databases">
        <authorList>
            <person name="Bekaert M."/>
        </authorList>
    </citation>
    <scope>NUCLEOTIDE SEQUENCE</scope>
</reference>
<accession>A0A8S3US96</accession>
<proteinExistence type="predicted"/>
<dbReference type="AlphaFoldDB" id="A0A8S3US96"/>
<gene>
    <name evidence="1" type="ORF">MEDL_56144</name>
</gene>
<sequence>MFQIWYEEDRKVKFEYKKGDTVKATFVEVGEFGGDIHLTHVGATKMVKEDTNMLELLIGENCEMFTDKPLSIEQICQLPFSQETATLNEVQVVTFKKIKSRIWCTEHAALFNHMVNLSEKRTNSIVKMLHISKWQQKVLLNAEIKDKYDHRTWITIFDQCAKVILSKSYDTFLDCSHIERVSILKEIENNEDLYFDLKVKKDQCNKIIAKQVKIIE</sequence>